<sequence length="198" mass="21641">MALLERNPELSPRQSEAMTMARSIVFNRHNVATFFRNFEEVYRKVEVTPFKFTSWMRQVSPPSNPPNMFCAERTKAGGARYFNPLKPFTICEICKMMHSAWIRTEILVNIMSGLKPAEFGHLISLFLSGDVFMPSDVIDRPLPAPPQLSAAASATSTSAAPQSWANTSEASQSSASTSEASQSSASTSATPTSAPPQC</sequence>
<accession>A0AAV4DIV8</accession>
<protein>
    <submittedName>
        <fullName evidence="2">Uncharacterized protein</fullName>
    </submittedName>
</protein>
<comment type="caution">
    <text evidence="2">The sequence shown here is derived from an EMBL/GenBank/DDBJ whole genome shotgun (WGS) entry which is preliminary data.</text>
</comment>
<dbReference type="AlphaFoldDB" id="A0AAV4DIV8"/>
<feature type="compositionally biased region" description="Low complexity" evidence="1">
    <location>
        <begin position="147"/>
        <end position="192"/>
    </location>
</feature>
<keyword evidence="3" id="KW-1185">Reference proteome</keyword>
<proteinExistence type="predicted"/>
<evidence type="ECO:0000313" key="2">
    <source>
        <dbReference type="EMBL" id="GFO44208.1"/>
    </source>
</evidence>
<gene>
    <name evidence="2" type="ORF">PoB_007071300</name>
</gene>
<evidence type="ECO:0000256" key="1">
    <source>
        <dbReference type="SAM" id="MobiDB-lite"/>
    </source>
</evidence>
<organism evidence="2 3">
    <name type="scientific">Plakobranchus ocellatus</name>
    <dbReference type="NCBI Taxonomy" id="259542"/>
    <lineage>
        <taxon>Eukaryota</taxon>
        <taxon>Metazoa</taxon>
        <taxon>Spiralia</taxon>
        <taxon>Lophotrochozoa</taxon>
        <taxon>Mollusca</taxon>
        <taxon>Gastropoda</taxon>
        <taxon>Heterobranchia</taxon>
        <taxon>Euthyneura</taxon>
        <taxon>Panpulmonata</taxon>
        <taxon>Sacoglossa</taxon>
        <taxon>Placobranchoidea</taxon>
        <taxon>Plakobranchidae</taxon>
        <taxon>Plakobranchus</taxon>
    </lineage>
</organism>
<feature type="region of interest" description="Disordered" evidence="1">
    <location>
        <begin position="147"/>
        <end position="198"/>
    </location>
</feature>
<dbReference type="EMBL" id="BLXT01007934">
    <property type="protein sequence ID" value="GFO44208.1"/>
    <property type="molecule type" value="Genomic_DNA"/>
</dbReference>
<reference evidence="2 3" key="1">
    <citation type="journal article" date="2021" name="Elife">
        <title>Chloroplast acquisition without the gene transfer in kleptoplastic sea slugs, Plakobranchus ocellatus.</title>
        <authorList>
            <person name="Maeda T."/>
            <person name="Takahashi S."/>
            <person name="Yoshida T."/>
            <person name="Shimamura S."/>
            <person name="Takaki Y."/>
            <person name="Nagai Y."/>
            <person name="Toyoda A."/>
            <person name="Suzuki Y."/>
            <person name="Arimoto A."/>
            <person name="Ishii H."/>
            <person name="Satoh N."/>
            <person name="Nishiyama T."/>
            <person name="Hasebe M."/>
            <person name="Maruyama T."/>
            <person name="Minagawa J."/>
            <person name="Obokata J."/>
            <person name="Shigenobu S."/>
        </authorList>
    </citation>
    <scope>NUCLEOTIDE SEQUENCE [LARGE SCALE GENOMIC DNA]</scope>
</reference>
<dbReference type="Proteomes" id="UP000735302">
    <property type="component" value="Unassembled WGS sequence"/>
</dbReference>
<name>A0AAV4DIV8_9GAST</name>
<evidence type="ECO:0000313" key="3">
    <source>
        <dbReference type="Proteomes" id="UP000735302"/>
    </source>
</evidence>